<feature type="compositionally biased region" description="Pro residues" evidence="1">
    <location>
        <begin position="1921"/>
        <end position="1931"/>
    </location>
</feature>
<reference evidence="3" key="1">
    <citation type="submission" date="2020-07" db="EMBL/GenBank/DDBJ databases">
        <title>Huge and variable diversity of episymbiotic CPR bacteria and DPANN archaea in groundwater ecosystems.</title>
        <authorList>
            <person name="He C.Y."/>
            <person name="Keren R."/>
            <person name="Whittaker M."/>
            <person name="Farag I.F."/>
            <person name="Doudna J."/>
            <person name="Cate J.H.D."/>
            <person name="Banfield J.F."/>
        </authorList>
    </citation>
    <scope>NUCLEOTIDE SEQUENCE</scope>
    <source>
        <strain evidence="3">NC_groundwater_1818_Pr3_B-0.1um_66_35</strain>
    </source>
</reference>
<comment type="caution">
    <text evidence="3">The sequence shown here is derived from an EMBL/GenBank/DDBJ whole genome shotgun (WGS) entry which is preliminary data.</text>
</comment>
<evidence type="ECO:0000256" key="1">
    <source>
        <dbReference type="SAM" id="MobiDB-lite"/>
    </source>
</evidence>
<evidence type="ECO:0000313" key="3">
    <source>
        <dbReference type="EMBL" id="MBI5131767.1"/>
    </source>
</evidence>
<feature type="region of interest" description="Disordered" evidence="1">
    <location>
        <begin position="2456"/>
        <end position="2475"/>
    </location>
</feature>
<dbReference type="EMBL" id="JACRJB010000054">
    <property type="protein sequence ID" value="MBI5131767.1"/>
    <property type="molecule type" value="Genomic_DNA"/>
</dbReference>
<dbReference type="InterPro" id="IPR008638">
    <property type="entry name" value="FhaB/CdiA-like_TPS"/>
</dbReference>
<sequence>MGLAGGRACLLVDALSLRLTAAAMAVVMTLSPVLSFAQSVPPGISNIVPDGRTATSVATSGAISTVTTSTVVGPNAFNSFSQFQVGRGATSNLVLPNGTSNLINLINGNDPAVINGVLNSYKNGEIGGNVYFAAPGGFIVGASGTVNVGALNVTTPTREFVDSVISRSGQINQGAVDNLLAGTVPISPNGNIRIRGRINAIDAVRLTGQNVFVGAKDAANREQAARFASTVNSKGLRSGGKIVVRNGSIQIVAANDAHLNGQLHARGGSVTARAGHNVTIGNRADISVASKRGAGGAITVTAGNDIRVAGRGVLSARSKTGDAGTIRLIANRDLVIEPGATFDARSAQGNGGLVELSAFGRLNIPSGVKVKLGAPNGKAGTLLIDPPTMTIDNATIGIGSGGNYTTADVANWINAIDAGGTLILCAGSGGGNCNGSFTLASGTTLDARRSSGGVVNVSISANTITIDGTIDTRSYAGALVDGLLSTAGRASTGNSQSVTLNAPSITIGSTGKIFADVNNVGTSYTAGDITMTATSIDSQILGESNASATIRIGGRLTAANISATATARASSSFSDPLQAMPELAAGLAFGAVTGLAGGYVKATATAKVTVEGTANLTASNAITLASVGSEMADDPAIGAAIASIQSMAGAAVVVGIVNADIATQVASGATISSGNFKATAQNDATLNILAQVVTFGASIDGALAYTTGTINTRATIDPGVDFQRVGNLTVGAQNNNNFSTSASSIAAGTGIAAVAVAISDVTTNAVANLGASVPQSANAGQIIVYSGSTTTNNAVSASTTIGSNAFTGGFADLLHSPSSVGNVMSAGGAFDATGAGQAATRQGTITNVRGGITLALNLTSASSTASIAALAPDSNGDMVASGSAPQISTSGSVAVISSLTDAGIRGSAGSAVNSPDPTSSSSGSGSGISMAVNVDQLTHNSTAYIGAGVTISASQVGVRAETIVPITITWLDFDSFAAVTRHISGSFGISGTILTSYANATFDSSVLAPSSSSLSGAVNYFQITNNTTAWIADGAHITQTGAGSCAQSTGSCWTTNLGNIGLSGTPASIGWSDNVTVVASTITESINVGGNFSWLKFFGTTAGPTGTALGGSANVNIFDSSTVAGIGAGVVINALGTVNVSANTHDLIYAVAPTSGSGSGLGLNGIASVLQIDNHTSASVSNLAQITAQRLEVDAEQRISSFNVGGGVGSSTATGVGLVVALAQMSTDTSAFIGDNSAVLALTGATRIAGSSTATSGYVDAQNVAVSALTVGRLTTVAVAAQSASNVPSPDDPPAFISTKPSNADYLQTIAAFFVDGGIAVLLKLTNTYNKLTSDVSGPVNGGNVVAGAGSAAVALTSLGTHASIDGATLRYGSGSVNGVTVQALNNTIIDTASGSAALSKGSPGTDYAVAMAGAVAVTMSGDMTTATIARSTVTAHDTTVQALAGGENTTIGLAVAVTGGSANSSLQFAASVSAAMIANGVQAGIDSSTVGQAAAGGAGDVTIIANQKTNIGIGAGSLYGGLTVGPGSQSTGVGVAMTYASISDPSNGAAVSAVLSNSTIHNVDDLTIQALMTSRIASGAATVGGGANANGFAGVVVVNDIDPTVLAEITGVPADPSRSIVTGGIAVSGAVLVNASGGSIAALDNLIANAALAANGGLAPSGNSGLDFGGAAVSPSSATGAAIIAVAGLVQGGNSNVGVSIVVNRIATKHLALIDRTSVASSGGVVKVSAVDDAEIIGVAFGVGAATGSVAGNGSVAYNAINNAVVAQIGHGVTSSDTTGVDAATIDAAAVSVTAQDSATIRGAAGAISINFGGGDAIGLSAAVSQIGTYVSASILGATVTADNALTDNALVGGNLQAGSVIVGAASTADIITVSIGTAISVGNSAPSASPQANLSSLVARMAPTRATSLVGFGGGGITPPTPPRPPSVQQPPSNGLAGAGSLAMSTESTTVLAAIDQGGNNNRSNVTADNNVVVSAANTESIAAYAGALAFAANSGKGIGASVVVNTIDGTTSAGIANSTVDARATGGAATVDSGILAHAIDPSAVVTPGSVPSLANSTTTVRGVAVVATSQQGARTIAMVLAASTSGLAISANAVTNLMGGTTQATISSSSINTHLASGQTSAVQVTASSASFSNNLDLGIAASGSGAGGTAALVINTMNRTTNAAIDATDIGSSSVAAGAVGVFANAFQGTATEVIGAAGSSGGAALAGSALTNLFEATTTATLAHGTIYASSLSVAANGTNGFFGALGAGAIGSTAGIGATVLVAIFDNTVTARVGDRDASTAATTINLTGALSVVASNTTDMNSYAIVGALGGNVGIAAQFSGIFVDNNVAAEIDNATVTISSATTAANGGITVSAFETDSIAPVVGGLSGGGSVGVGAAVNLVMLNSSTAAQIAGSTLTTPGAVGVGALSTRDVNATTVVASLSGQVGLAGTVGIVRIGSGATTEDMSVLNSGADADDPNSGTAGNAGAATGTSVLSRLSGGVDGISAQILSSNVSASAINVGATAHTAVLNAAGALALGAGVTGEGAAVAITEVDQRVTAKTSGGLLTAPTITIAASAGDHGSGRTASSIGAAGAGGLYVGIGAAVGKAQINNTVVAELGSRTNGGSTGLTSGTLSVSASDSSSASTAGYGLGVGLAAVGLSLAFTNRTSTVSARIAENTTIDNMGGVIVIAGASGGLDADTLAGAAGILTGAGADASATDAVHVEALIKPNSTVNTGAGGVLVSATATPDVAASSIGVAAGNVGIGASVAKAKSDVQVTAGVDDGNTISGGPLTVTAAALVATGGHSVQASGVGSGGGMMLGLQATDVAADNRSIVRAYGGQNLHLPSANVTIAAQNDTNQYATATGIAAGYIGVGATVVQSTSYTRTSATLGKGAVMTNTANRGVLAITATGSDSNTARSTAGSGGLVAGAAAVAITSADNVTTAELSGGTTTNTLYFGGLGINAQHSASYAASGDAYQASAVGASGGKADNTVRSTVNANVGPNLIVNSAGGNINVIASDSVVQTSGGARAGSGGVLAGAATVSNATVTQTVNALVDTNTILSLNDNPATSTALINIEAYNFLNTTDTVTMDVGGLFAGGGAESKLTANAYNTVTIADGVRLFSAGGIAIGTAAVMTASNNANANFYGLVSGGSATANAVQNAWQTVDVGRANIQAWGLINIFAGQSGDGSYTTSIRSSGTTVVYNYTISSIVAASVPHWGGAEANSHTTLDLGTGSAVLGANNVFLGANPGLTAANGSGSLYSPFLEIFSSVDRDNRGVTPIRTGDVVLNGVIAAGIHNRQIITISYGGQVTYSSGNSPCDNAALLCAINVVQVAGTAQFNPIVSYDNQTIQYAILGGFNPRQDVLTQIASLSGLTVTQVQSAIAAGQTITAQNDDAAGTKQRQIDTYIQQLPYMTDQTGAAYAFGNILGSAGNVSILASTLRGDIVNGVTPTVSARDSALISIDNQGLSFLFTSQLTLSSVTGGNVNFLLANESNIQRDATHGITIVRDQSAQTPTIALSSSWSAVNDNRQPIDMFGNVLATTPDIYIGGNITNVSGMLSVTNQLGNVLISRDIRAGTVVMTVPNGLIGGNLGANSVYNSNMDVASQWTGVEYRPTDVLTAVYAAATYIGMYGIGDGSVGIGGSWSMFPYYYYTNQQGYTGTQATVTSTCANNACDTSTVFTARMLAAYYDGARNNSPSLYSWIFLPVGEGVTPSQGGTAASWVRNQYRDQAYSADSGPFNYANGGNFFQTIQIQNQVVNGVQAPAANNTSVSTITAGRALILSAAAININGNLEVGQSSNYSVDIGAVARARIQAIRNDGTALAAAQTAAAAGQYVNLHDYVTTVNGSDILVNAYYNALTDQILLNPVVQGAGGFVYLNGRILSTSSSGTRQGNITVHGGAGTVTVNNSTGTALVTNVINTGVSAASVVQIVDRAQNQTTWYVYNAGAAANQQVTTYVTAGTSAGSYANLTGTTSANSGLLYRTADQLYQWTDTATLSRTATNDMSVFGWHFNQPGSVYQTIDNYWARSAPQIVYGSQGSNFQESVWATGSYTGYEINTGAGKCCGTDFHGTWFQQRFDHLQLVMTNSVRANYQIGINFTGGGTSNIAVTSDASVIVNASINNLQGNTTITTTGVNSAIIAGAAPFISGVSVTLNGQGGVGSAANPIPVQTYGGTFSATSTDRDIAINAAGALNIAQVRANPAVAGNASRGDVYITAAGDITAASPFNPANPIVVGRNVTINSTGGAIGARSSIDSTGLVLVDINPIVIQASATSLSNGGYDGGLLNSRSENGTYLIQSRGDLRVGNVSSNGAVFLAAMATDGRPASILNGVTTEGLTADQSAYLAGVWANLNLMATGTAGAVTSYQAMINAAYNDYWQLRNFAYADGRTYSITALGTQMVTAQLVAAGVDPTTIDAAMIQTEVSLRYARAQYLLGITAANVAATLGIAVDQVTAAQVAAALPIDPGTHHPMTLDALFGTTAGQTGRYQWAVATTDLSSALSSYSDTFRYALPQTSALYASLTSGSRWTLDQLTYTVSPGANPENGVSAPAIGDLPLNVSGRQVMLYTPNGNIGSLATPVTFTFRSDDASNLTDAQKALLASAGPGQLTVTRSDVPGTGGTVSQYTVSIAQQSLLMVNGVGPVSAKALAQVYLGSGGDMLLGGIPLSSYGPVTAAYSAGVQTTQPGEVRLQAHGSILGGVPDQVAISGNIASLTLIADTGSIGQASTAQTNRTLLLALTGATTGVVDQLVARQGIYLRQTTGDLILGNVNAGSGPTGVLRLSASGSIYAEAGFTDRSAVHIVATTMDLRAGGAISFNGAAFQPLQVRISGAITGSAVGALNILSLGTNTVLGADGDDGTLVAGGALTVNAANGGINVNAAVGAAGAVQLIANGAIVFADGTVAAPLAVTSTGAGVTLIAASLAMGRYADIAALGTIQVTTTGDAQLGRLTSSRATGNAIVIVAGGPATSGAISANGDGRSNLVATSTTATVSLGASNGIGSASSPVQIDASLAEIAATSGDVVASAVRTLHVASGTATLGAFTLTGAGDLTLDTVTAATQIAITSTGALLLGTTSSGGTQTLRAGQGLTFTRLTATGIPGGDVGDISVTSDNAAISGDIVAANGSATLTAATTNSGTTVTATHGAASITGAGLIDWDSVIAGTTIGVRSTGAAVQLGSTSSGGSQTLRAAQRFDFTHLATTGIPGGDAGDISVTSDNAEITGGSVSANGSATLTAATFVTGTTLAATHGAASLTGTGLIDWTSLTAGTTIGVRSTGGAVQLGTTSSGGTQTLRAAQGLTFTQLATSGIPGDAGDIIVTSDTAAITGGNVSANGSATLTAATFVTGTTLAATYGAASLTGAGLIDWTSLTAGTTIGVRSTGGAIQLGTTSSGGTQTLRAAQGLTFTRLATSGIPGDAGDIIVTSDTAAITGGNVSANGSATLTAVTTVTGTTLAATHGAASLTGAGLIDWTSLTAGTTIGVRSIAGAVQLSTTWSGGTQTLRAAEGVTFTQLATSGIPGDAGDILAISDNAAISGGTVSANGSVTLTAATTNTGATATATLGAVSLSAGGLIDWTSLTAGTTIGVRSTGGAVQLGTTSSGGTQTLRAAQGVSFTRLATTGVAGD</sequence>
<dbReference type="NCBIfam" id="NF012204">
    <property type="entry name" value="adhes_FxxPxG"/>
    <property type="match status" value="1"/>
</dbReference>
<feature type="region of interest" description="Disordered" evidence="1">
    <location>
        <begin position="907"/>
        <end position="926"/>
    </location>
</feature>
<dbReference type="SMART" id="SM00912">
    <property type="entry name" value="Haemagg_act"/>
    <property type="match status" value="1"/>
</dbReference>
<dbReference type="InterPro" id="IPR012334">
    <property type="entry name" value="Pectin_lyas_fold"/>
</dbReference>
<proteinExistence type="predicted"/>
<gene>
    <name evidence="3" type="ORF">HZA66_20195</name>
</gene>
<organism evidence="3 4">
    <name type="scientific">Rhodopseudomonas palustris</name>
    <dbReference type="NCBI Taxonomy" id="1076"/>
    <lineage>
        <taxon>Bacteria</taxon>
        <taxon>Pseudomonadati</taxon>
        <taxon>Pseudomonadota</taxon>
        <taxon>Alphaproteobacteria</taxon>
        <taxon>Hyphomicrobiales</taxon>
        <taxon>Nitrobacteraceae</taxon>
        <taxon>Rhodopseudomonas</taxon>
    </lineage>
</organism>
<feature type="domain" description="Filamentous haemagglutinin FhaB/tRNA nuclease CdiA-like TPS" evidence="2">
    <location>
        <begin position="48"/>
        <end position="163"/>
    </location>
</feature>
<accession>A0A933VX69</accession>
<evidence type="ECO:0000313" key="4">
    <source>
        <dbReference type="Proteomes" id="UP000782519"/>
    </source>
</evidence>
<protein>
    <submittedName>
        <fullName evidence="3">Leukotoxin LktA family filamentous adhesin</fullName>
    </submittedName>
</protein>
<feature type="non-terminal residue" evidence="3">
    <location>
        <position position="5617"/>
    </location>
</feature>
<evidence type="ECO:0000259" key="2">
    <source>
        <dbReference type="SMART" id="SM00912"/>
    </source>
</evidence>
<feature type="region of interest" description="Disordered" evidence="1">
    <location>
        <begin position="1917"/>
        <end position="1943"/>
    </location>
</feature>
<dbReference type="Proteomes" id="UP000782519">
    <property type="component" value="Unassembled WGS sequence"/>
</dbReference>
<dbReference type="InterPro" id="IPR011050">
    <property type="entry name" value="Pectin_lyase_fold/virulence"/>
</dbReference>
<dbReference type="Gene3D" id="2.160.20.10">
    <property type="entry name" value="Single-stranded right-handed beta-helix, Pectin lyase-like"/>
    <property type="match status" value="1"/>
</dbReference>
<dbReference type="SUPFAM" id="SSF51126">
    <property type="entry name" value="Pectin lyase-like"/>
    <property type="match status" value="1"/>
</dbReference>
<name>A0A933VX69_RHOPL</name>